<accession>A0A392SAQ2</accession>
<feature type="non-terminal residue" evidence="1">
    <location>
        <position position="1"/>
    </location>
</feature>
<protein>
    <submittedName>
        <fullName evidence="1">Uncharacterized protein</fullName>
    </submittedName>
</protein>
<proteinExistence type="predicted"/>
<sequence length="30" mass="3460">PSHEVESDDVQVKDNLIVETMLLGAKRLHW</sequence>
<dbReference type="EMBL" id="LXQA010347911">
    <property type="protein sequence ID" value="MCI45749.1"/>
    <property type="molecule type" value="Genomic_DNA"/>
</dbReference>
<reference evidence="1 2" key="1">
    <citation type="journal article" date="2018" name="Front. Plant Sci.">
        <title>Red Clover (Trifolium pratense) and Zigzag Clover (T. medium) - A Picture of Genomic Similarities and Differences.</title>
        <authorList>
            <person name="Dluhosova J."/>
            <person name="Istvanek J."/>
            <person name="Nedelnik J."/>
            <person name="Repkova J."/>
        </authorList>
    </citation>
    <scope>NUCLEOTIDE SEQUENCE [LARGE SCALE GENOMIC DNA]</scope>
    <source>
        <strain evidence="2">cv. 10/8</strain>
        <tissue evidence="1">Leaf</tissue>
    </source>
</reference>
<keyword evidence="2" id="KW-1185">Reference proteome</keyword>
<evidence type="ECO:0000313" key="2">
    <source>
        <dbReference type="Proteomes" id="UP000265520"/>
    </source>
</evidence>
<name>A0A392SAQ2_9FABA</name>
<dbReference type="AlphaFoldDB" id="A0A392SAQ2"/>
<comment type="caution">
    <text evidence="1">The sequence shown here is derived from an EMBL/GenBank/DDBJ whole genome shotgun (WGS) entry which is preliminary data.</text>
</comment>
<dbReference type="Proteomes" id="UP000265520">
    <property type="component" value="Unassembled WGS sequence"/>
</dbReference>
<organism evidence="1 2">
    <name type="scientific">Trifolium medium</name>
    <dbReference type="NCBI Taxonomy" id="97028"/>
    <lineage>
        <taxon>Eukaryota</taxon>
        <taxon>Viridiplantae</taxon>
        <taxon>Streptophyta</taxon>
        <taxon>Embryophyta</taxon>
        <taxon>Tracheophyta</taxon>
        <taxon>Spermatophyta</taxon>
        <taxon>Magnoliopsida</taxon>
        <taxon>eudicotyledons</taxon>
        <taxon>Gunneridae</taxon>
        <taxon>Pentapetalae</taxon>
        <taxon>rosids</taxon>
        <taxon>fabids</taxon>
        <taxon>Fabales</taxon>
        <taxon>Fabaceae</taxon>
        <taxon>Papilionoideae</taxon>
        <taxon>50 kb inversion clade</taxon>
        <taxon>NPAAA clade</taxon>
        <taxon>Hologalegina</taxon>
        <taxon>IRL clade</taxon>
        <taxon>Trifolieae</taxon>
        <taxon>Trifolium</taxon>
    </lineage>
</organism>
<evidence type="ECO:0000313" key="1">
    <source>
        <dbReference type="EMBL" id="MCI45749.1"/>
    </source>
</evidence>